<dbReference type="InterPro" id="IPR013655">
    <property type="entry name" value="PAS_fold_3"/>
</dbReference>
<dbReference type="InterPro" id="IPR001610">
    <property type="entry name" value="PAC"/>
</dbReference>
<organism evidence="20 21">
    <name type="scientific">Roseateles asaccharophilus</name>
    <dbReference type="NCBI Taxonomy" id="582607"/>
    <lineage>
        <taxon>Bacteria</taxon>
        <taxon>Pseudomonadati</taxon>
        <taxon>Pseudomonadota</taxon>
        <taxon>Betaproteobacteria</taxon>
        <taxon>Burkholderiales</taxon>
        <taxon>Sphaerotilaceae</taxon>
        <taxon>Roseateles</taxon>
    </lineage>
</organism>
<dbReference type="PANTHER" id="PTHR43047">
    <property type="entry name" value="TWO-COMPONENT HISTIDINE PROTEIN KINASE"/>
    <property type="match status" value="1"/>
</dbReference>
<accession>A0ABU2ACY8</accession>
<dbReference type="InterPro" id="IPR004358">
    <property type="entry name" value="Sig_transdc_His_kin-like_C"/>
</dbReference>
<evidence type="ECO:0000256" key="5">
    <source>
        <dbReference type="ARBA" id="ARBA00022519"/>
    </source>
</evidence>
<dbReference type="SMART" id="SM01079">
    <property type="entry name" value="CHASE"/>
    <property type="match status" value="1"/>
</dbReference>
<keyword evidence="10" id="KW-0547">Nucleotide-binding</keyword>
<evidence type="ECO:0000259" key="17">
    <source>
        <dbReference type="PROSITE" id="PS50112"/>
    </source>
</evidence>
<dbReference type="Pfam" id="PF01627">
    <property type="entry name" value="Hpt"/>
    <property type="match status" value="1"/>
</dbReference>
<proteinExistence type="predicted"/>
<dbReference type="SUPFAM" id="SSF52172">
    <property type="entry name" value="CheY-like"/>
    <property type="match status" value="1"/>
</dbReference>
<dbReference type="InterPro" id="IPR011006">
    <property type="entry name" value="CheY-like_superfamily"/>
</dbReference>
<dbReference type="PROSITE" id="PS50110">
    <property type="entry name" value="RESPONSE_REGULATORY"/>
    <property type="match status" value="1"/>
</dbReference>
<keyword evidence="13" id="KW-0472">Membrane</keyword>
<evidence type="ECO:0000313" key="21">
    <source>
        <dbReference type="Proteomes" id="UP001180825"/>
    </source>
</evidence>
<dbReference type="PRINTS" id="PR00344">
    <property type="entry name" value="BCTRLSENSOR"/>
</dbReference>
<keyword evidence="7" id="KW-0808">Transferase</keyword>
<dbReference type="InterPro" id="IPR000014">
    <property type="entry name" value="PAS"/>
</dbReference>
<keyword evidence="11" id="KW-1133">Transmembrane helix</keyword>
<keyword evidence="10" id="KW-0067">ATP-binding</keyword>
<dbReference type="Gene3D" id="1.10.287.130">
    <property type="match status" value="1"/>
</dbReference>
<dbReference type="InterPro" id="IPR013656">
    <property type="entry name" value="PAS_4"/>
</dbReference>
<dbReference type="PROSITE" id="PS50113">
    <property type="entry name" value="PAC"/>
    <property type="match status" value="3"/>
</dbReference>
<dbReference type="Proteomes" id="UP001180825">
    <property type="component" value="Unassembled WGS sequence"/>
</dbReference>
<evidence type="ECO:0000256" key="1">
    <source>
        <dbReference type="ARBA" id="ARBA00000085"/>
    </source>
</evidence>
<keyword evidence="9" id="KW-0418">Kinase</keyword>
<dbReference type="SUPFAM" id="SSF55874">
    <property type="entry name" value="ATPase domain of HSP90 chaperone/DNA topoisomerase II/histidine kinase"/>
    <property type="match status" value="1"/>
</dbReference>
<dbReference type="SMART" id="SM00448">
    <property type="entry name" value="REC"/>
    <property type="match status" value="1"/>
</dbReference>
<evidence type="ECO:0000259" key="18">
    <source>
        <dbReference type="PROSITE" id="PS50113"/>
    </source>
</evidence>
<feature type="domain" description="PAS" evidence="17">
    <location>
        <begin position="332"/>
        <end position="403"/>
    </location>
</feature>
<dbReference type="CDD" id="cd00130">
    <property type="entry name" value="PAS"/>
    <property type="match status" value="4"/>
</dbReference>
<evidence type="ECO:0000256" key="9">
    <source>
        <dbReference type="ARBA" id="ARBA00022777"/>
    </source>
</evidence>
<comment type="catalytic activity">
    <reaction evidence="1">
        <text>ATP + protein L-histidine = ADP + protein N-phospho-L-histidine.</text>
        <dbReference type="EC" id="2.7.13.3"/>
    </reaction>
</comment>
<dbReference type="InterPro" id="IPR013767">
    <property type="entry name" value="PAS_fold"/>
</dbReference>
<dbReference type="CDD" id="cd17546">
    <property type="entry name" value="REC_hyHK_CKI1_RcsC-like"/>
    <property type="match status" value="1"/>
</dbReference>
<feature type="domain" description="Histidine kinase" evidence="15">
    <location>
        <begin position="886"/>
        <end position="1107"/>
    </location>
</feature>
<evidence type="ECO:0000256" key="2">
    <source>
        <dbReference type="ARBA" id="ARBA00004429"/>
    </source>
</evidence>
<feature type="domain" description="PAC" evidence="18">
    <location>
        <begin position="405"/>
        <end position="458"/>
    </location>
</feature>
<evidence type="ECO:0000256" key="6">
    <source>
        <dbReference type="ARBA" id="ARBA00022553"/>
    </source>
</evidence>
<dbReference type="InterPro" id="IPR035965">
    <property type="entry name" value="PAS-like_dom_sf"/>
</dbReference>
<dbReference type="Pfam" id="PF02518">
    <property type="entry name" value="HATPase_c"/>
    <property type="match status" value="1"/>
</dbReference>
<dbReference type="InterPro" id="IPR036641">
    <property type="entry name" value="HPT_dom_sf"/>
</dbReference>
<dbReference type="PROSITE" id="PS50839">
    <property type="entry name" value="CHASE"/>
    <property type="match status" value="1"/>
</dbReference>
<keyword evidence="21" id="KW-1185">Reference proteome</keyword>
<evidence type="ECO:0000259" key="15">
    <source>
        <dbReference type="PROSITE" id="PS50109"/>
    </source>
</evidence>
<dbReference type="PROSITE" id="PS50112">
    <property type="entry name" value="PAS"/>
    <property type="match status" value="4"/>
</dbReference>
<feature type="domain" description="PAS" evidence="17">
    <location>
        <begin position="604"/>
        <end position="649"/>
    </location>
</feature>
<evidence type="ECO:0000256" key="8">
    <source>
        <dbReference type="ARBA" id="ARBA00022692"/>
    </source>
</evidence>
<dbReference type="InterPro" id="IPR001789">
    <property type="entry name" value="Sig_transdc_resp-reg_receiver"/>
</dbReference>
<dbReference type="SMART" id="SM00086">
    <property type="entry name" value="PAC"/>
    <property type="match status" value="4"/>
</dbReference>
<dbReference type="InterPro" id="IPR003661">
    <property type="entry name" value="HisK_dim/P_dom"/>
</dbReference>
<evidence type="ECO:0000256" key="7">
    <source>
        <dbReference type="ARBA" id="ARBA00022679"/>
    </source>
</evidence>
<dbReference type="Gene3D" id="1.20.120.160">
    <property type="entry name" value="HPT domain"/>
    <property type="match status" value="1"/>
</dbReference>
<dbReference type="SMART" id="SM00091">
    <property type="entry name" value="PAS"/>
    <property type="match status" value="4"/>
</dbReference>
<dbReference type="Gene3D" id="3.30.450.20">
    <property type="entry name" value="PAS domain"/>
    <property type="match status" value="4"/>
</dbReference>
<dbReference type="Gene3D" id="3.30.450.350">
    <property type="entry name" value="CHASE domain"/>
    <property type="match status" value="1"/>
</dbReference>
<gene>
    <name evidence="20" type="ORF">J2X21_003518</name>
</gene>
<comment type="caution">
    <text evidence="20">The sequence shown here is derived from an EMBL/GenBank/DDBJ whole genome shotgun (WGS) entry which is preliminary data.</text>
</comment>
<dbReference type="Pfam" id="PF08448">
    <property type="entry name" value="PAS_4"/>
    <property type="match status" value="1"/>
</dbReference>
<comment type="subcellular location">
    <subcellularLocation>
        <location evidence="2">Cell inner membrane</location>
        <topology evidence="2">Multi-pass membrane protein</topology>
    </subcellularLocation>
</comment>
<dbReference type="SMART" id="SM00387">
    <property type="entry name" value="HATPase_c"/>
    <property type="match status" value="1"/>
</dbReference>
<evidence type="ECO:0000256" key="11">
    <source>
        <dbReference type="ARBA" id="ARBA00022989"/>
    </source>
</evidence>
<dbReference type="Pfam" id="PF03924">
    <property type="entry name" value="CHASE"/>
    <property type="match status" value="1"/>
</dbReference>
<evidence type="ECO:0000313" key="20">
    <source>
        <dbReference type="EMBL" id="MDR7334362.1"/>
    </source>
</evidence>
<dbReference type="PANTHER" id="PTHR43047:SF64">
    <property type="entry name" value="HISTIDINE KINASE CONTAINING CHEY-HOMOLOGOUS RECEIVER DOMAIN AND PAS DOMAIN-RELATED"/>
    <property type="match status" value="1"/>
</dbReference>
<dbReference type="NCBIfam" id="TIGR00229">
    <property type="entry name" value="sensory_box"/>
    <property type="match status" value="4"/>
</dbReference>
<reference evidence="20 21" key="1">
    <citation type="submission" date="2023-07" db="EMBL/GenBank/DDBJ databases">
        <title>Sorghum-associated microbial communities from plants grown in Nebraska, USA.</title>
        <authorList>
            <person name="Schachtman D."/>
        </authorList>
    </citation>
    <scope>NUCLEOTIDE SEQUENCE [LARGE SCALE GENOMIC DNA]</scope>
    <source>
        <strain evidence="20 21">BE316</strain>
    </source>
</reference>
<evidence type="ECO:0000259" key="16">
    <source>
        <dbReference type="PROSITE" id="PS50110"/>
    </source>
</evidence>
<dbReference type="RefSeq" id="WP_310330728.1">
    <property type="nucleotide sequence ID" value="NZ_JAVDXV010000007.1"/>
</dbReference>
<dbReference type="SUPFAM" id="SSF47226">
    <property type="entry name" value="Histidine-containing phosphotransfer domain, HPT domain"/>
    <property type="match status" value="1"/>
</dbReference>
<dbReference type="InterPro" id="IPR005467">
    <property type="entry name" value="His_kinase_dom"/>
</dbReference>
<dbReference type="CDD" id="cd00082">
    <property type="entry name" value="HisKA"/>
    <property type="match status" value="1"/>
</dbReference>
<feature type="domain" description="PAC" evidence="18">
    <location>
        <begin position="816"/>
        <end position="868"/>
    </location>
</feature>
<dbReference type="InterPro" id="IPR006189">
    <property type="entry name" value="CHASE_dom"/>
</dbReference>
<name>A0ABU2ACY8_9BURK</name>
<dbReference type="InterPro" id="IPR036097">
    <property type="entry name" value="HisK_dim/P_sf"/>
</dbReference>
<dbReference type="PROSITE" id="PS50109">
    <property type="entry name" value="HIS_KIN"/>
    <property type="match status" value="1"/>
</dbReference>
<keyword evidence="5" id="KW-0997">Cell inner membrane</keyword>
<evidence type="ECO:0000256" key="10">
    <source>
        <dbReference type="ARBA" id="ARBA00022840"/>
    </source>
</evidence>
<dbReference type="InterPro" id="IPR008207">
    <property type="entry name" value="Sig_transdc_His_kin_Hpt_dom"/>
</dbReference>
<dbReference type="Pfam" id="PF00072">
    <property type="entry name" value="Response_reg"/>
    <property type="match status" value="1"/>
</dbReference>
<dbReference type="Pfam" id="PF00512">
    <property type="entry name" value="HisKA"/>
    <property type="match status" value="1"/>
</dbReference>
<keyword evidence="8" id="KW-0812">Transmembrane</keyword>
<dbReference type="EMBL" id="JAVDXV010000007">
    <property type="protein sequence ID" value="MDR7334362.1"/>
    <property type="molecule type" value="Genomic_DNA"/>
</dbReference>
<evidence type="ECO:0000256" key="13">
    <source>
        <dbReference type="ARBA" id="ARBA00023136"/>
    </source>
</evidence>
<feature type="modified residue" description="4-aspartylphosphate" evidence="14">
    <location>
        <position position="1181"/>
    </location>
</feature>
<keyword evidence="6 14" id="KW-0597">Phosphoprotein</keyword>
<dbReference type="SMART" id="SM00388">
    <property type="entry name" value="HisKA"/>
    <property type="match status" value="1"/>
</dbReference>
<dbReference type="Gene3D" id="3.40.50.2300">
    <property type="match status" value="1"/>
</dbReference>
<dbReference type="Gene3D" id="3.30.565.10">
    <property type="entry name" value="Histidine kinase-like ATPase, C-terminal domain"/>
    <property type="match status" value="1"/>
</dbReference>
<dbReference type="Pfam" id="PF00989">
    <property type="entry name" value="PAS"/>
    <property type="match status" value="1"/>
</dbReference>
<keyword evidence="4" id="KW-1003">Cell membrane</keyword>
<sequence>MKLHPWRAALVCFLLGALATAWLSWNQAERNRAVVASRFEELSSETVERIRAQLHRMEYGLRGMRGIAAAQGTLPTLAQVQRYAQTRSLDQEFPGARGFGIIWRVPAEEAADFTTMMRADGRPEFAIKQLAPHEGDRAVIVYIEPEASNRQAVGLDIASESRRREAALRAIDTGKAQITAPITLVQASGQKKRGFLVLLPVYRAGAPDAPERGRGWSYTPIVIDEVLASLDASARLLWLDLADVGDRADGPFFSTPGPAPEGAGLPQRRTTIDIFGRQWEARMLATPEFVASMHLTPPSLFGFSGAVLSMLLGALAFLLSQRRVRAEVTQQERLRRAAIVESSEDAIVALTLEGQVTEWNRGAERLFGFRAVEAVGRPITALVLPPEREAEDADIRHRIVAGERVDAHEAMRRHKDGHLIDVSVSATPIHDAQGRCIGLAKIFRDIRPAKQLQRQLEEVNSALEGQVSERTLALSRALHDLRNVIDALPSLIGYWDPDLRNVMANKAYADWFGVEPATLKGKSLAELLGPELFERNRPLAEGALRGEPQSFSRSIPRPDGGLRHSLAHYLPDVVDGEVRGFYVLVHDVTELQEQRTALEAEKRDKAALLAALDAHSIVSMTDRTGTIISVNDRFCDISGYGREELLGQNHRLINSGTHARQFWLDMWRHIAEGKVWHSEVCNRAKNGSLYWVDSVVMPFFGEDGRIDKIVSLRTDITDRKRAEDELRHTLALLVSVLKSATQVSIIAVGREGGVSLFNRGAERLLGYTAEEVIGKVNAFHWHLPTELEARAQSLSERLGRRVPPGLALVAPEVLGEAFDCHYVRKDGELVPVTLSVTEIRDVEGASLGFIGVAYDISARVEHERELQLAVQAARSASEAKSQFLANMSHEIRTPLNAVIGLAHLLQRTPLNTEQAPYVQNIKVAGNALLSIINDVLDLSKIEAGEMTIEHVDFSLRDVCSSLQGVFAAQAQAKRLSLNLTPEPGIPDALRGDPTRLRQVLTNLLGNAIKFTESGSVVLHIWVLPKSDERCWLRFEVRDTGMGIAEDVLPQLFAPFAQADATTTRRFGGTGLGLSIVRQLAELMGGGVGVQSKIGEGSCFSVELPFERAEVAQLPSAAAPQQPDGPRLAGLRILLVDDSDINLQVAGRLLEIEGAQVLQARNGAEAVQQAQTAEPLDVVLMDVQMPVMDGLEATRRIRAIPAREGLPILALTAGNTDTEHRRARDAGLQEILSKPLDPERLVQAVRRAAGLLPLKLTSQHVQQAAQWPTIDGIDTDQVRRRLAGDTDLFISMLRRMLAVCDDALASPRATPTQMQELARLMHNIKGSSSTLGAIEIPVLATRVEEACLQADAEAVNAGMSRLDAAASALRRESSDLLAQRKVMDEPAPGNLPDAAELDGLRQLLALNDLRALETYKSMSARLRAAMSADAFERLEHEMAELQFEAALDELKEVVGRA</sequence>
<feature type="domain" description="PAC" evidence="18">
    <location>
        <begin position="676"/>
        <end position="728"/>
    </location>
</feature>
<dbReference type="CDD" id="cd16922">
    <property type="entry name" value="HATPase_EvgS-ArcB-TorS-like"/>
    <property type="match status" value="1"/>
</dbReference>
<evidence type="ECO:0000256" key="4">
    <source>
        <dbReference type="ARBA" id="ARBA00022475"/>
    </source>
</evidence>
<dbReference type="InterPro" id="IPR003594">
    <property type="entry name" value="HATPase_dom"/>
</dbReference>
<dbReference type="SUPFAM" id="SSF55785">
    <property type="entry name" value="PYP-like sensor domain (PAS domain)"/>
    <property type="match status" value="4"/>
</dbReference>
<protein>
    <recommendedName>
        <fullName evidence="3">histidine kinase</fullName>
        <ecNumber evidence="3">2.7.13.3</ecNumber>
    </recommendedName>
</protein>
<dbReference type="InterPro" id="IPR036890">
    <property type="entry name" value="HATPase_C_sf"/>
</dbReference>
<dbReference type="Pfam" id="PF08447">
    <property type="entry name" value="PAS_3"/>
    <property type="match status" value="1"/>
</dbReference>
<dbReference type="SUPFAM" id="SSF47384">
    <property type="entry name" value="Homodimeric domain of signal transducing histidine kinase"/>
    <property type="match status" value="1"/>
</dbReference>
<feature type="domain" description="PAS" evidence="17">
    <location>
        <begin position="729"/>
        <end position="801"/>
    </location>
</feature>
<feature type="domain" description="PAS" evidence="17">
    <location>
        <begin position="477"/>
        <end position="547"/>
    </location>
</feature>
<dbReference type="Pfam" id="PF13426">
    <property type="entry name" value="PAS_9"/>
    <property type="match status" value="1"/>
</dbReference>
<evidence type="ECO:0000259" key="19">
    <source>
        <dbReference type="PROSITE" id="PS50839"/>
    </source>
</evidence>
<evidence type="ECO:0000256" key="12">
    <source>
        <dbReference type="ARBA" id="ARBA00023012"/>
    </source>
</evidence>
<dbReference type="EC" id="2.7.13.3" evidence="3"/>
<keyword evidence="12" id="KW-0902">Two-component regulatory system</keyword>
<evidence type="ECO:0000256" key="14">
    <source>
        <dbReference type="PROSITE-ProRule" id="PRU00169"/>
    </source>
</evidence>
<evidence type="ECO:0000256" key="3">
    <source>
        <dbReference type="ARBA" id="ARBA00012438"/>
    </source>
</evidence>
<dbReference type="InterPro" id="IPR000700">
    <property type="entry name" value="PAS-assoc_C"/>
</dbReference>
<feature type="domain" description="Response regulatory" evidence="16">
    <location>
        <begin position="1131"/>
        <end position="1248"/>
    </location>
</feature>
<dbReference type="InterPro" id="IPR042240">
    <property type="entry name" value="CHASE_sf"/>
</dbReference>
<feature type="domain" description="CHASE" evidence="19">
    <location>
        <begin position="80"/>
        <end position="230"/>
    </location>
</feature>